<dbReference type="AlphaFoldDB" id="A0A4S4BXC8"/>
<dbReference type="SUPFAM" id="SSF46689">
    <property type="entry name" value="Homeodomain-like"/>
    <property type="match status" value="2"/>
</dbReference>
<dbReference type="GO" id="GO:0000160">
    <property type="term" value="P:phosphorelay signal transduction system"/>
    <property type="evidence" value="ECO:0007669"/>
    <property type="project" value="UniProtKB-KW"/>
</dbReference>
<evidence type="ECO:0000256" key="2">
    <source>
        <dbReference type="ARBA" id="ARBA00022490"/>
    </source>
</evidence>
<name>A0A4S4BXC8_9BACL</name>
<dbReference type="PROSITE" id="PS50110">
    <property type="entry name" value="RESPONSE_REGULATORY"/>
    <property type="match status" value="1"/>
</dbReference>
<dbReference type="Gene3D" id="3.40.50.2300">
    <property type="match status" value="1"/>
</dbReference>
<dbReference type="OrthoDB" id="2510626at2"/>
<dbReference type="GO" id="GO:0005737">
    <property type="term" value="C:cytoplasm"/>
    <property type="evidence" value="ECO:0007669"/>
    <property type="project" value="UniProtKB-SubCell"/>
</dbReference>
<dbReference type="GO" id="GO:0043565">
    <property type="term" value="F:sequence-specific DNA binding"/>
    <property type="evidence" value="ECO:0007669"/>
    <property type="project" value="InterPro"/>
</dbReference>
<dbReference type="EMBL" id="SSOB01000012">
    <property type="protein sequence ID" value="THF79858.1"/>
    <property type="molecule type" value="Genomic_DNA"/>
</dbReference>
<dbReference type="SMART" id="SM00448">
    <property type="entry name" value="REC"/>
    <property type="match status" value="1"/>
</dbReference>
<keyword evidence="4" id="KW-0902">Two-component regulatory system</keyword>
<feature type="coiled-coil region" evidence="9">
    <location>
        <begin position="116"/>
        <end position="143"/>
    </location>
</feature>
<comment type="caution">
    <text evidence="12">The sequence shown here is derived from an EMBL/GenBank/DDBJ whole genome shotgun (WGS) entry which is preliminary data.</text>
</comment>
<keyword evidence="5" id="KW-0805">Transcription regulation</keyword>
<dbReference type="SUPFAM" id="SSF52172">
    <property type="entry name" value="CheY-like"/>
    <property type="match status" value="1"/>
</dbReference>
<evidence type="ECO:0000313" key="13">
    <source>
        <dbReference type="Proteomes" id="UP000310636"/>
    </source>
</evidence>
<evidence type="ECO:0000256" key="6">
    <source>
        <dbReference type="ARBA" id="ARBA00023125"/>
    </source>
</evidence>
<proteinExistence type="predicted"/>
<dbReference type="Gene3D" id="1.10.10.60">
    <property type="entry name" value="Homeodomain-like"/>
    <property type="match status" value="2"/>
</dbReference>
<dbReference type="CDD" id="cd17536">
    <property type="entry name" value="REC_YesN-like"/>
    <property type="match status" value="1"/>
</dbReference>
<feature type="modified residue" description="4-aspartylphosphate" evidence="8">
    <location>
        <position position="62"/>
    </location>
</feature>
<evidence type="ECO:0000256" key="8">
    <source>
        <dbReference type="PROSITE-ProRule" id="PRU00169"/>
    </source>
</evidence>
<keyword evidence="13" id="KW-1185">Reference proteome</keyword>
<dbReference type="Pfam" id="PF00072">
    <property type="entry name" value="Response_reg"/>
    <property type="match status" value="1"/>
</dbReference>
<evidence type="ECO:0000256" key="4">
    <source>
        <dbReference type="ARBA" id="ARBA00023012"/>
    </source>
</evidence>
<protein>
    <submittedName>
        <fullName evidence="12">Response regulator</fullName>
    </submittedName>
</protein>
<evidence type="ECO:0000259" key="10">
    <source>
        <dbReference type="PROSITE" id="PS01124"/>
    </source>
</evidence>
<keyword evidence="7" id="KW-0804">Transcription</keyword>
<dbReference type="InterPro" id="IPR009057">
    <property type="entry name" value="Homeodomain-like_sf"/>
</dbReference>
<dbReference type="PANTHER" id="PTHR42713">
    <property type="entry name" value="HISTIDINE KINASE-RELATED"/>
    <property type="match status" value="1"/>
</dbReference>
<feature type="domain" description="HTH araC/xylS-type" evidence="10">
    <location>
        <begin position="436"/>
        <end position="534"/>
    </location>
</feature>
<accession>A0A4S4BXC8</accession>
<dbReference type="PROSITE" id="PS01124">
    <property type="entry name" value="HTH_ARAC_FAMILY_2"/>
    <property type="match status" value="1"/>
</dbReference>
<comment type="subcellular location">
    <subcellularLocation>
        <location evidence="1">Cytoplasm</location>
    </subcellularLocation>
</comment>
<dbReference type="InterPro" id="IPR051552">
    <property type="entry name" value="HptR"/>
</dbReference>
<keyword evidence="6" id="KW-0238">DNA-binding</keyword>
<evidence type="ECO:0000256" key="9">
    <source>
        <dbReference type="SAM" id="Coils"/>
    </source>
</evidence>
<reference evidence="12 13" key="1">
    <citation type="submission" date="2019-04" db="EMBL/GenBank/DDBJ databases">
        <title>Cohnella sp. nov. isolated from preserved vegetables.</title>
        <authorList>
            <person name="Lin S.-Y."/>
            <person name="Hung M.-H."/>
            <person name="Young C.-C."/>
        </authorList>
    </citation>
    <scope>NUCLEOTIDE SEQUENCE [LARGE SCALE GENOMIC DNA]</scope>
    <source>
        <strain evidence="12 13">CC-MHH1044</strain>
    </source>
</reference>
<keyword evidence="9" id="KW-0175">Coiled coil</keyword>
<dbReference type="InterPro" id="IPR001789">
    <property type="entry name" value="Sig_transdc_resp-reg_receiver"/>
</dbReference>
<dbReference type="InterPro" id="IPR018060">
    <property type="entry name" value="HTH_AraC"/>
</dbReference>
<evidence type="ECO:0000256" key="1">
    <source>
        <dbReference type="ARBA" id="ARBA00004496"/>
    </source>
</evidence>
<keyword evidence="3 8" id="KW-0597">Phosphoprotein</keyword>
<dbReference type="InterPro" id="IPR011006">
    <property type="entry name" value="CheY-like_superfamily"/>
</dbReference>
<evidence type="ECO:0000256" key="3">
    <source>
        <dbReference type="ARBA" id="ARBA00022553"/>
    </source>
</evidence>
<organism evidence="12 13">
    <name type="scientific">Cohnella fermenti</name>
    <dbReference type="NCBI Taxonomy" id="2565925"/>
    <lineage>
        <taxon>Bacteria</taxon>
        <taxon>Bacillati</taxon>
        <taxon>Bacillota</taxon>
        <taxon>Bacilli</taxon>
        <taxon>Bacillales</taxon>
        <taxon>Paenibacillaceae</taxon>
        <taxon>Cohnella</taxon>
    </lineage>
</organism>
<evidence type="ECO:0000313" key="12">
    <source>
        <dbReference type="EMBL" id="THF79858.1"/>
    </source>
</evidence>
<feature type="domain" description="Response regulatory" evidence="11">
    <location>
        <begin position="10"/>
        <end position="127"/>
    </location>
</feature>
<dbReference type="Pfam" id="PF12833">
    <property type="entry name" value="HTH_18"/>
    <property type="match status" value="1"/>
</dbReference>
<dbReference type="SMART" id="SM00342">
    <property type="entry name" value="HTH_ARAC"/>
    <property type="match status" value="1"/>
</dbReference>
<dbReference type="PANTHER" id="PTHR42713:SF3">
    <property type="entry name" value="TRANSCRIPTIONAL REGULATORY PROTEIN HPTR"/>
    <property type="match status" value="1"/>
</dbReference>
<evidence type="ECO:0000259" key="11">
    <source>
        <dbReference type="PROSITE" id="PS50110"/>
    </source>
</evidence>
<gene>
    <name evidence="12" type="ORF">E6C55_11005</name>
</gene>
<evidence type="ECO:0000256" key="5">
    <source>
        <dbReference type="ARBA" id="ARBA00023015"/>
    </source>
</evidence>
<dbReference type="Proteomes" id="UP000310636">
    <property type="component" value="Unassembled WGS sequence"/>
</dbReference>
<dbReference type="GO" id="GO:0003700">
    <property type="term" value="F:DNA-binding transcription factor activity"/>
    <property type="evidence" value="ECO:0007669"/>
    <property type="project" value="InterPro"/>
</dbReference>
<sequence>MRGRLGGMRKVLVVDDEKWIRRGLIQLIPWERLGLELAGEAADGQDAYELALEEKPDLMFLDMRMPGLDGRQLLGKLQEELPELLTIVVSGYSDFEYTKEAIRHRAFDYLLKPVKKEELASVLEKAIAELERREAQRASASEAGDREGSWLRAALTRRASGEAAEGEEPKTPPGWAEGECIVFVAQEDAFRESRPDAERAAEAARGRLKQARSFHLGGDWTFALTPGPDGRAELVGAIGRKRSHGGEPERLLAELRAILSEACGATLSLGAAVSASLRPLQLQEAWRAAREALGGRKLGDTAAILLAREDGPEASALLPYPQEGEKAFLLALQIGGAEAASEAFRQLFAAIATAGTTVEGMQRSAAMLVHSIERQLQQSGGSLENVCGRSPLAYSEMIRQRNDRGSVSVLFEREIIPAILSQGGQTGSKQGERLVREIQKLVEAHYDQALSLQQIAETRFVNPDYLSRLFKKTTGRTFVDYLTDCRIHKAIELMKNPAYKNYEIAQLVGYDDYRYFSQIFKKKTGKTIGEFRSRAECASPS</sequence>
<keyword evidence="2" id="KW-0963">Cytoplasm</keyword>
<evidence type="ECO:0000256" key="7">
    <source>
        <dbReference type="ARBA" id="ARBA00023163"/>
    </source>
</evidence>